<name>A0A8B1NQL0_9ACTN</name>
<dbReference type="KEGG" id="sauh:SU9_033690"/>
<sequence>MASRAVECGAEGVDGLALEAESEVGAAGEFLDYDEFDVPLQKQGRGRMAEVVEADAAEVGLAKERGEGTAEAGRVDRSALHGGEHVPVALSRRACGLAFALSLLTVELQRVDAARGESDSTF</sequence>
<dbReference type="AlphaFoldDB" id="A0A8B1NQL0"/>
<keyword evidence="2" id="KW-1185">Reference proteome</keyword>
<proteinExistence type="predicted"/>
<protein>
    <submittedName>
        <fullName evidence="1">Uncharacterized protein</fullName>
    </submittedName>
</protein>
<evidence type="ECO:0000313" key="1">
    <source>
        <dbReference type="EMBL" id="QTZ95795.1"/>
    </source>
</evidence>
<accession>A0A8B1NQL0</accession>
<gene>
    <name evidence="1" type="ORF">SU9_033690</name>
</gene>
<dbReference type="EMBL" id="CP072931">
    <property type="protein sequence ID" value="QTZ95795.1"/>
    <property type="molecule type" value="Genomic_DNA"/>
</dbReference>
<evidence type="ECO:0000313" key="2">
    <source>
        <dbReference type="Proteomes" id="UP000009036"/>
    </source>
</evidence>
<reference evidence="1" key="2">
    <citation type="submission" date="2021-04" db="EMBL/GenBank/DDBJ databases">
        <authorList>
            <person name="Wen M.-L."/>
            <person name="Han X.-L."/>
            <person name="Xiong J."/>
        </authorList>
    </citation>
    <scope>NUCLEOTIDE SEQUENCE</scope>
    <source>
        <strain evidence="1">AGR0001</strain>
    </source>
</reference>
<organism evidence="1 2">
    <name type="scientific">Streptomyces auratus AGR0001</name>
    <dbReference type="NCBI Taxonomy" id="1160718"/>
    <lineage>
        <taxon>Bacteria</taxon>
        <taxon>Bacillati</taxon>
        <taxon>Actinomycetota</taxon>
        <taxon>Actinomycetes</taxon>
        <taxon>Kitasatosporales</taxon>
        <taxon>Streptomycetaceae</taxon>
        <taxon>Streptomyces</taxon>
    </lineage>
</organism>
<reference evidence="1" key="1">
    <citation type="journal article" date="2012" name="J. Bacteriol.">
        <title>Genome Sequence of Streptomyces auratus Strain AGR0001, a Phoslactomycin-Producing Actinomycete.</title>
        <authorList>
            <person name="Han X."/>
            <person name="Li M."/>
            <person name="Ding Z."/>
            <person name="Zhao J."/>
            <person name="Ji K."/>
            <person name="Wen M."/>
            <person name="Lu T."/>
        </authorList>
    </citation>
    <scope>NUCLEOTIDE SEQUENCE</scope>
    <source>
        <strain evidence="1">AGR0001</strain>
    </source>
</reference>
<dbReference type="Proteomes" id="UP000009036">
    <property type="component" value="Chromosome"/>
</dbReference>